<dbReference type="PROSITE" id="PS50092">
    <property type="entry name" value="TSP1"/>
    <property type="match status" value="3"/>
</dbReference>
<keyword evidence="14" id="KW-0391">Immunity</keyword>
<evidence type="ECO:0000256" key="15">
    <source>
        <dbReference type="ARBA" id="ARBA00022875"/>
    </source>
</evidence>
<keyword evidence="11 24" id="KW-0732">Signal</keyword>
<dbReference type="InterPro" id="IPR036055">
    <property type="entry name" value="LDL_receptor-like_sf"/>
</dbReference>
<dbReference type="PANTHER" id="PTHR45742:SF4">
    <property type="entry name" value="COMPLEMENT COMPONENT C6"/>
    <property type="match status" value="1"/>
</dbReference>
<dbReference type="PROSITE" id="PS50068">
    <property type="entry name" value="LDLRA_2"/>
    <property type="match status" value="1"/>
</dbReference>
<feature type="domain" description="Sushi" evidence="25">
    <location>
        <begin position="647"/>
        <end position="706"/>
    </location>
</feature>
<feature type="chain" id="PRO_5044589368" evidence="24">
    <location>
        <begin position="23"/>
        <end position="941"/>
    </location>
</feature>
<dbReference type="SMART" id="SM00209">
    <property type="entry name" value="TSP1"/>
    <property type="match status" value="3"/>
</dbReference>
<evidence type="ECO:0000256" key="12">
    <source>
        <dbReference type="ARBA" id="ARBA00022737"/>
    </source>
</evidence>
<dbReference type="GO" id="GO:0005576">
    <property type="term" value="C:extracellular region"/>
    <property type="evidence" value="ECO:0007669"/>
    <property type="project" value="UniProtKB-SubCell"/>
</dbReference>
<accession>A0A3B3SHW0</accession>
<sequence>MVHMSPALITLTVLWAGTLSLACFCDHYPWTVWTACSRTCNYGTQERHRAVRYDDYYWKNKCDELCVKQESRSCNIEACAVHCQLGQYGPWSVCSPCVRKQFRTRELVQPAQFGGVACSDPMVEERVCHPSTECLIEQVDCGEKLTCDNGRCIDPKLRCNSQNDCGDNSDERHCVRTVKVCNRVYENLPGAELMASGYDAMADEMRAAVLDNSFFGDKCVTNRSKEDRKRYRMPANIESVQLKVEHVEDFKTDMEPAQSEPVELSSQESSLSQDAPQHWGSSIYIPLLFSSRHSWSSQGSSSFRKAVKASQQKDSKFIRIHQVVRVSTFRTKPSDLYLSEPFLRVLNSLPLDYNYALYRQVFQLFGTHYFSSGSLGGQYDLLYQYDREELKNSGLTETESSGCVQSESARHFFIFFSVSSSNNKCYTNKMSEKYEGSFLKASEKSISKVRGGRAEYAASLAMERKGVLPDSNTYRNWVNSTIDNPSVVEYELLPVLDLVRGLPCAVTKRRHLRRALQEYLEEFDSCKCAPCPNNARSVLSGTECLCVCQSGTYGPNCEQRARDYTSEVLDGRWSCWGPWSPCDSSMKRRRVRQCDNPAPMRGGLMCTGGSQQEEGCFISIFQQQDVCVSDDETVKEDPDAEISVGSPGCSRPKAPPNSYLRINKKHFNFGEMEEILCFTGFEMTGYQYVRCLPDGTWTRPDGQCIKKVCLAPVLPEDMTLHPERVEYRVGDIVTLRCTGSGMITSAQRYYTCGNDLSWDPPFPIDLHCKSEKPFVPDSRCGRGEKHDGVQCICIPREECRQYIEDVCVLDAETDRFTMMSICGFYAGRCHGDHLFFIKLGTCASDETHRDWARFRVRLSNQSRVQEPCGYDTCYDWETCTGLSSPTCECKLPRDCLRDGTRSFCVQMMKTQNRMALSACSVAALRCSGMQFSILLDTDCAA</sequence>
<reference evidence="27" key="1">
    <citation type="submission" date="2025-05" db="UniProtKB">
        <authorList>
            <consortium name="Ensembl"/>
        </authorList>
    </citation>
    <scope>IDENTIFICATION</scope>
</reference>
<dbReference type="InterPro" id="IPR003884">
    <property type="entry name" value="FacI_MAC"/>
</dbReference>
<dbReference type="GO" id="GO:0044218">
    <property type="term" value="C:other organism cell membrane"/>
    <property type="evidence" value="ECO:0007669"/>
    <property type="project" value="UniProtKB-KW"/>
</dbReference>
<evidence type="ECO:0000256" key="18">
    <source>
        <dbReference type="ARBA" id="ARBA00023157"/>
    </source>
</evidence>
<evidence type="ECO:0000256" key="4">
    <source>
        <dbReference type="ARBA" id="ARBA00022452"/>
    </source>
</evidence>
<dbReference type="SMART" id="SM00192">
    <property type="entry name" value="LDLa"/>
    <property type="match status" value="1"/>
</dbReference>
<keyword evidence="6" id="KW-0245">EGF-like domain</keyword>
<evidence type="ECO:0000256" key="11">
    <source>
        <dbReference type="ARBA" id="ARBA00022729"/>
    </source>
</evidence>
<feature type="disulfide bond" evidence="21">
    <location>
        <begin position="159"/>
        <end position="174"/>
    </location>
</feature>
<dbReference type="SMART" id="SM00032">
    <property type="entry name" value="CCP"/>
    <property type="match status" value="2"/>
</dbReference>
<dbReference type="Gene3D" id="2.10.70.10">
    <property type="entry name" value="Complement Module, domain 1"/>
    <property type="match status" value="2"/>
</dbReference>
<dbReference type="Gene3D" id="4.10.400.10">
    <property type="entry name" value="Low-density Lipoprotein Receptor"/>
    <property type="match status" value="1"/>
</dbReference>
<organism evidence="27 28">
    <name type="scientific">Paramormyrops kingsleyae</name>
    <dbReference type="NCBI Taxonomy" id="1676925"/>
    <lineage>
        <taxon>Eukaryota</taxon>
        <taxon>Metazoa</taxon>
        <taxon>Chordata</taxon>
        <taxon>Craniata</taxon>
        <taxon>Vertebrata</taxon>
        <taxon>Euteleostomi</taxon>
        <taxon>Actinopterygii</taxon>
        <taxon>Neopterygii</taxon>
        <taxon>Teleostei</taxon>
        <taxon>Osteoglossocephala</taxon>
        <taxon>Osteoglossomorpha</taxon>
        <taxon>Osteoglossiformes</taxon>
        <taxon>Mormyridae</taxon>
        <taxon>Paramormyrops</taxon>
    </lineage>
</organism>
<evidence type="ECO:0000256" key="2">
    <source>
        <dbReference type="ARBA" id="ARBA00004613"/>
    </source>
</evidence>
<evidence type="ECO:0000256" key="20">
    <source>
        <dbReference type="ARBA" id="ARBA00023298"/>
    </source>
</evidence>
<dbReference type="Pfam" id="PF00090">
    <property type="entry name" value="TSP_1"/>
    <property type="match status" value="3"/>
</dbReference>
<dbReference type="PANTHER" id="PTHR45742">
    <property type="entry name" value="COMPLEMENT COMPONENT C6"/>
    <property type="match status" value="1"/>
</dbReference>
<evidence type="ECO:0000256" key="8">
    <source>
        <dbReference type="ARBA" id="ARBA00022588"/>
    </source>
</evidence>
<keyword evidence="5" id="KW-0964">Secreted</keyword>
<dbReference type="InterPro" id="IPR020863">
    <property type="entry name" value="MACPF_CS"/>
</dbReference>
<dbReference type="Ensembl" id="ENSPKIT00000011128.1">
    <property type="protein sequence ID" value="ENSPKIP00000030312.1"/>
    <property type="gene ID" value="ENSPKIG00000011218.1"/>
</dbReference>
<dbReference type="GO" id="GO:0005579">
    <property type="term" value="C:membrane attack complex"/>
    <property type="evidence" value="ECO:0007669"/>
    <property type="project" value="UniProtKB-KW"/>
</dbReference>
<keyword evidence="15" id="KW-0180">Complement pathway</keyword>
<dbReference type="InterPro" id="IPR023415">
    <property type="entry name" value="LDLR_class-A_CS"/>
</dbReference>
<dbReference type="Pfam" id="PF01823">
    <property type="entry name" value="MACPF"/>
    <property type="match status" value="1"/>
</dbReference>
<dbReference type="OrthoDB" id="9867095at2759"/>
<dbReference type="PROSITE" id="PS01209">
    <property type="entry name" value="LDLRA_1"/>
    <property type="match status" value="1"/>
</dbReference>
<evidence type="ECO:0000256" key="3">
    <source>
        <dbReference type="ARBA" id="ARBA00009214"/>
    </source>
</evidence>
<dbReference type="KEGG" id="pki:111851443"/>
<evidence type="ECO:0000256" key="17">
    <source>
        <dbReference type="ARBA" id="ARBA00023136"/>
    </source>
</evidence>
<keyword evidence="16" id="KW-0473">Membrane attack complex</keyword>
<evidence type="ECO:0000256" key="23">
    <source>
        <dbReference type="SAM" id="MobiDB-lite"/>
    </source>
</evidence>
<keyword evidence="4" id="KW-1134">Transmembrane beta strand</keyword>
<dbReference type="SUPFAM" id="SSF82895">
    <property type="entry name" value="TSP-1 type 1 repeat"/>
    <property type="match status" value="3"/>
</dbReference>
<dbReference type="SUPFAM" id="SSF57535">
    <property type="entry name" value="Complement control module/SCR domain"/>
    <property type="match status" value="2"/>
</dbReference>
<dbReference type="PROSITE" id="PS51412">
    <property type="entry name" value="MACPF_2"/>
    <property type="match status" value="1"/>
</dbReference>
<dbReference type="GO" id="GO:0045087">
    <property type="term" value="P:innate immune response"/>
    <property type="evidence" value="ECO:0007669"/>
    <property type="project" value="UniProtKB-KW"/>
</dbReference>
<protein>
    <submittedName>
        <fullName evidence="27">Complement component 6, duplicate 1</fullName>
    </submittedName>
</protein>
<evidence type="ECO:0000313" key="28">
    <source>
        <dbReference type="Proteomes" id="UP000261540"/>
    </source>
</evidence>
<dbReference type="CDD" id="cd00033">
    <property type="entry name" value="CCP"/>
    <property type="match status" value="2"/>
</dbReference>
<dbReference type="InterPro" id="IPR035976">
    <property type="entry name" value="Sushi/SCR/CCP_sf"/>
</dbReference>
<evidence type="ECO:0000256" key="1">
    <source>
        <dbReference type="ARBA" id="ARBA00004276"/>
    </source>
</evidence>
<evidence type="ECO:0000256" key="9">
    <source>
        <dbReference type="ARBA" id="ARBA00022659"/>
    </source>
</evidence>
<dbReference type="Gene3D" id="3.30.60.30">
    <property type="match status" value="2"/>
</dbReference>
<dbReference type="InterPro" id="IPR036383">
    <property type="entry name" value="TSP1_rpt_sf"/>
</dbReference>
<dbReference type="InterPro" id="IPR001862">
    <property type="entry name" value="MAC_perforin"/>
</dbReference>
<keyword evidence="20" id="KW-1053">Target membrane</keyword>
<evidence type="ECO:0000256" key="7">
    <source>
        <dbReference type="ARBA" id="ARBA00022537"/>
    </source>
</evidence>
<dbReference type="InterPro" id="IPR002172">
    <property type="entry name" value="LDrepeatLR_classA_rpt"/>
</dbReference>
<evidence type="ECO:0000256" key="21">
    <source>
        <dbReference type="PROSITE-ProRule" id="PRU00124"/>
    </source>
</evidence>
<dbReference type="Proteomes" id="UP000261540">
    <property type="component" value="Unplaced"/>
</dbReference>
<dbReference type="Pfam" id="PF21195">
    <property type="entry name" value="EGF_C8A_B_C6"/>
    <property type="match status" value="1"/>
</dbReference>
<evidence type="ECO:0000256" key="19">
    <source>
        <dbReference type="ARBA" id="ARBA00023180"/>
    </source>
</evidence>
<dbReference type="PRINTS" id="PR00764">
    <property type="entry name" value="COMPLEMENTC9"/>
</dbReference>
<feature type="disulfide bond" evidence="22">
    <location>
        <begin position="677"/>
        <end position="704"/>
    </location>
</feature>
<keyword evidence="8" id="KW-0399">Innate immunity</keyword>
<keyword evidence="19" id="KW-0325">Glycoprotein</keyword>
<evidence type="ECO:0000256" key="13">
    <source>
        <dbReference type="ARBA" id="ARBA00022852"/>
    </source>
</evidence>
<proteinExistence type="inferred from homology"/>
<feature type="signal peptide" evidence="24">
    <location>
        <begin position="1"/>
        <end position="22"/>
    </location>
</feature>
<comment type="caution">
    <text evidence="22">Lacks conserved residue(s) required for the propagation of feature annotation.</text>
</comment>
<dbReference type="InterPro" id="IPR048831">
    <property type="entry name" value="C8A_B_C6_EGF-like"/>
</dbReference>
<evidence type="ECO:0000256" key="16">
    <source>
        <dbReference type="ARBA" id="ARBA00023058"/>
    </source>
</evidence>
<feature type="domain" description="MACPF" evidence="26">
    <location>
        <begin position="177"/>
        <end position="527"/>
    </location>
</feature>
<dbReference type="PROSITE" id="PS00279">
    <property type="entry name" value="MACPF_1"/>
    <property type="match status" value="1"/>
</dbReference>
<evidence type="ECO:0000256" key="24">
    <source>
        <dbReference type="SAM" id="SignalP"/>
    </source>
</evidence>
<dbReference type="AlphaFoldDB" id="A0A3B3SHW0"/>
<dbReference type="Ensembl" id="ENSPKIT00000011155.1">
    <property type="protein sequence ID" value="ENSPKIP00000030339.1"/>
    <property type="gene ID" value="ENSPKIG00000011218.1"/>
</dbReference>
<dbReference type="GeneTree" id="ENSGT00940000156814"/>
<dbReference type="SMART" id="SM00057">
    <property type="entry name" value="FIMAC"/>
    <property type="match status" value="2"/>
</dbReference>
<feature type="compositionally biased region" description="Low complexity" evidence="23">
    <location>
        <begin position="263"/>
        <end position="273"/>
    </location>
</feature>
<evidence type="ECO:0000259" key="26">
    <source>
        <dbReference type="PROSITE" id="PS51412"/>
    </source>
</evidence>
<evidence type="ECO:0000256" key="10">
    <source>
        <dbReference type="ARBA" id="ARBA00022692"/>
    </source>
</evidence>
<dbReference type="PROSITE" id="PS50923">
    <property type="entry name" value="SUSHI"/>
    <property type="match status" value="1"/>
</dbReference>
<name>A0A3B3SHW0_9TELE</name>
<keyword evidence="12" id="KW-0677">Repeat</keyword>
<evidence type="ECO:0000256" key="22">
    <source>
        <dbReference type="PROSITE-ProRule" id="PRU00302"/>
    </source>
</evidence>
<evidence type="ECO:0000313" key="27">
    <source>
        <dbReference type="Ensembl" id="ENSPKIP00000030312.1"/>
    </source>
</evidence>
<dbReference type="GO" id="GO:0031640">
    <property type="term" value="P:killing of cells of another organism"/>
    <property type="evidence" value="ECO:0007669"/>
    <property type="project" value="UniProtKB-KW"/>
</dbReference>
<keyword evidence="28" id="KW-1185">Reference proteome</keyword>
<dbReference type="CDD" id="cd00112">
    <property type="entry name" value="LDLa"/>
    <property type="match status" value="1"/>
</dbReference>
<dbReference type="InterPro" id="IPR000436">
    <property type="entry name" value="Sushi_SCR_CCP_dom"/>
</dbReference>
<dbReference type="Pfam" id="PF21288">
    <property type="entry name" value="Kazal_C6"/>
    <property type="match status" value="1"/>
</dbReference>
<dbReference type="GO" id="GO:0006958">
    <property type="term" value="P:complement activation, classical pathway"/>
    <property type="evidence" value="ECO:0007669"/>
    <property type="project" value="UniProtKB-KW"/>
</dbReference>
<comment type="subcellular location">
    <subcellularLocation>
        <location evidence="2">Secreted</location>
    </subcellularLocation>
    <subcellularLocation>
        <location evidence="1">Target cell membrane</location>
        <topology evidence="1">Multi-pass membrane protein</topology>
    </subcellularLocation>
</comment>
<evidence type="ECO:0000256" key="5">
    <source>
        <dbReference type="ARBA" id="ARBA00022525"/>
    </source>
</evidence>
<evidence type="ECO:0000256" key="6">
    <source>
        <dbReference type="ARBA" id="ARBA00022536"/>
    </source>
</evidence>
<keyword evidence="10" id="KW-0812">Transmembrane</keyword>
<dbReference type="Gene3D" id="2.20.100.10">
    <property type="entry name" value="Thrombospondin type-1 (TSP1) repeat"/>
    <property type="match status" value="3"/>
</dbReference>
<dbReference type="STRING" id="1676925.ENSPKIP00000030312"/>
<keyword evidence="18 22" id="KW-1015">Disulfide bond</keyword>
<dbReference type="SUPFAM" id="SSF57424">
    <property type="entry name" value="LDL receptor-like module"/>
    <property type="match status" value="1"/>
</dbReference>
<dbReference type="SMART" id="SM00457">
    <property type="entry name" value="MACPF"/>
    <property type="match status" value="1"/>
</dbReference>
<keyword evidence="17" id="KW-0472">Membrane</keyword>
<keyword evidence="7" id="KW-1052">Target cell membrane</keyword>
<comment type="similarity">
    <text evidence="3">Belongs to the complement C6/C7/C8/C9 family.</text>
</comment>
<keyword evidence="9 22" id="KW-0768">Sushi</keyword>
<dbReference type="InterPro" id="IPR048828">
    <property type="entry name" value="C6_KAZAL"/>
</dbReference>
<evidence type="ECO:0000259" key="25">
    <source>
        <dbReference type="PROSITE" id="PS50923"/>
    </source>
</evidence>
<feature type="region of interest" description="Disordered" evidence="23">
    <location>
        <begin position="254"/>
        <end position="275"/>
    </location>
</feature>
<evidence type="ECO:0000256" key="14">
    <source>
        <dbReference type="ARBA" id="ARBA00022859"/>
    </source>
</evidence>
<dbReference type="Pfam" id="PF00057">
    <property type="entry name" value="Ldl_recept_a"/>
    <property type="match status" value="1"/>
</dbReference>
<keyword evidence="13" id="KW-0204">Cytolysis</keyword>
<feature type="disulfide bond" evidence="21">
    <location>
        <begin position="147"/>
        <end position="165"/>
    </location>
</feature>
<dbReference type="InterPro" id="IPR020864">
    <property type="entry name" value="MACPF"/>
</dbReference>
<dbReference type="InterPro" id="IPR000884">
    <property type="entry name" value="TSP1_rpt"/>
</dbReference>
<dbReference type="Pfam" id="PF00084">
    <property type="entry name" value="Sushi"/>
    <property type="match status" value="2"/>
</dbReference>